<evidence type="ECO:0000256" key="7">
    <source>
        <dbReference type="SAM" id="MobiDB-lite"/>
    </source>
</evidence>
<evidence type="ECO:0000256" key="4">
    <source>
        <dbReference type="ARBA" id="ARBA00022679"/>
    </source>
</evidence>
<dbReference type="PANTHER" id="PTHR43304:SF1">
    <property type="entry name" value="PAC DOMAIN-CONTAINING PROTEIN"/>
    <property type="match status" value="1"/>
</dbReference>
<feature type="coiled-coil region" evidence="6">
    <location>
        <begin position="49"/>
        <end position="83"/>
    </location>
</feature>
<keyword evidence="4" id="KW-0808">Transferase</keyword>
<dbReference type="PANTHER" id="PTHR43304">
    <property type="entry name" value="PHYTOCHROME-LIKE PROTEIN CPH1"/>
    <property type="match status" value="1"/>
</dbReference>
<dbReference type="InterPro" id="IPR052162">
    <property type="entry name" value="Sensor_kinase/Photoreceptor"/>
</dbReference>
<protein>
    <recommendedName>
        <fullName evidence="2">histidine kinase</fullName>
        <ecNumber evidence="2">2.7.13.3</ecNumber>
    </recommendedName>
</protein>
<evidence type="ECO:0000313" key="9">
    <source>
        <dbReference type="EMBL" id="ABS54850.1"/>
    </source>
</evidence>
<evidence type="ECO:0000256" key="6">
    <source>
        <dbReference type="SAM" id="Coils"/>
    </source>
</evidence>
<feature type="compositionally biased region" description="Basic and acidic residues" evidence="7">
    <location>
        <begin position="1"/>
        <end position="11"/>
    </location>
</feature>
<dbReference type="KEGG" id="mbn:Mboo_0328"/>
<dbReference type="EC" id="2.7.13.3" evidence="2"/>
<dbReference type="OrthoDB" id="8127at2157"/>
<evidence type="ECO:0000313" key="10">
    <source>
        <dbReference type="Proteomes" id="UP000002408"/>
    </source>
</evidence>
<reference evidence="10" key="1">
    <citation type="journal article" date="2015" name="Microbiology">
        <title>Genome of Methanoregula boonei 6A8 reveals adaptations to oligotrophic peatland environments.</title>
        <authorList>
            <person name="Braeuer S."/>
            <person name="Cadillo-Quiroz H."/>
            <person name="Kyrpides N."/>
            <person name="Woyke T."/>
            <person name="Goodwin L."/>
            <person name="Detter C."/>
            <person name="Podell S."/>
            <person name="Yavitt J.B."/>
            <person name="Zinder S.H."/>
        </authorList>
    </citation>
    <scope>NUCLEOTIDE SEQUENCE [LARGE SCALE GENOMIC DNA]</scope>
    <source>
        <strain evidence="10">DSM 21154 / JCM 14090 / 6A8</strain>
    </source>
</reference>
<keyword evidence="3" id="KW-0597">Phosphoprotein</keyword>
<dbReference type="CDD" id="cd00075">
    <property type="entry name" value="HATPase"/>
    <property type="match status" value="1"/>
</dbReference>
<organism evidence="9 10">
    <name type="scientific">Methanoregula boonei (strain DSM 21154 / JCM 14090 / 6A8)</name>
    <dbReference type="NCBI Taxonomy" id="456442"/>
    <lineage>
        <taxon>Archaea</taxon>
        <taxon>Methanobacteriati</taxon>
        <taxon>Methanobacteriota</taxon>
        <taxon>Stenosarchaea group</taxon>
        <taxon>Methanomicrobia</taxon>
        <taxon>Methanomicrobiales</taxon>
        <taxon>Methanoregulaceae</taxon>
        <taxon>Methanoregula</taxon>
    </lineage>
</organism>
<dbReference type="Pfam" id="PF13426">
    <property type="entry name" value="PAS_9"/>
    <property type="match status" value="1"/>
</dbReference>
<keyword evidence="5" id="KW-0418">Kinase</keyword>
<dbReference type="STRING" id="456442.Mboo_0328"/>
<dbReference type="Gene3D" id="3.30.565.10">
    <property type="entry name" value="Histidine kinase-like ATPase, C-terminal domain"/>
    <property type="match status" value="1"/>
</dbReference>
<dbReference type="Gene3D" id="3.30.450.20">
    <property type="entry name" value="PAS domain"/>
    <property type="match status" value="1"/>
</dbReference>
<evidence type="ECO:0000256" key="3">
    <source>
        <dbReference type="ARBA" id="ARBA00022553"/>
    </source>
</evidence>
<dbReference type="HOGENOM" id="CLU_000445_114_57_2"/>
<dbReference type="InterPro" id="IPR000014">
    <property type="entry name" value="PAS"/>
</dbReference>
<keyword evidence="6" id="KW-0175">Coiled coil</keyword>
<name>A7I539_METB6</name>
<dbReference type="eggNOG" id="arCOG06193">
    <property type="taxonomic scope" value="Archaea"/>
</dbReference>
<sequence>MAFGKKDKNENEPDTNNVDPSLRTHAEEQLARTKTNAPDFAGHTPEELIHELQVHQIELETQAEELRQAYRALEESRDKYLDLYEFAPLGYLTLSDKGIICEVNLTGAALLGFVRKDLIRARFSTFVTESDGDTWYRYFKKVQDLEGKQVCALSLMRGDGSVFPARLECIRIPGTRDGPPTVRVAVNDITDLRRAGDALRISNKKLNLLSGITRHDINNQLFTINAYLEIIRKNISDPSVQKDFARITAASDRMAKIILFTKEYEQVGAKDPAWQNCHFLVDRAARQADPGNVLVKNDLPAGLEIFADPLVAKVFYNLIDNAARHGGKITTIRFFFQEAGELCIIVCEDDGDGVAADEKELIFER</sequence>
<feature type="domain" description="PAS" evidence="8">
    <location>
        <begin position="89"/>
        <end position="191"/>
    </location>
</feature>
<dbReference type="SUPFAM" id="SSF55785">
    <property type="entry name" value="PYP-like sensor domain (PAS domain)"/>
    <property type="match status" value="1"/>
</dbReference>
<dbReference type="AlphaFoldDB" id="A7I539"/>
<gene>
    <name evidence="9" type="ordered locus">Mboo_0328</name>
</gene>
<evidence type="ECO:0000256" key="5">
    <source>
        <dbReference type="ARBA" id="ARBA00022777"/>
    </source>
</evidence>
<dbReference type="InterPro" id="IPR035965">
    <property type="entry name" value="PAS-like_dom_sf"/>
</dbReference>
<dbReference type="CDD" id="cd00082">
    <property type="entry name" value="HisKA"/>
    <property type="match status" value="1"/>
</dbReference>
<feature type="region of interest" description="Disordered" evidence="7">
    <location>
        <begin position="1"/>
        <end position="30"/>
    </location>
</feature>
<dbReference type="InterPro" id="IPR036890">
    <property type="entry name" value="HATPase_C_sf"/>
</dbReference>
<evidence type="ECO:0000256" key="1">
    <source>
        <dbReference type="ARBA" id="ARBA00000085"/>
    </source>
</evidence>
<accession>A7I539</accession>
<keyword evidence="10" id="KW-1185">Reference proteome</keyword>
<comment type="catalytic activity">
    <reaction evidence="1">
        <text>ATP + protein L-histidine = ADP + protein N-phospho-L-histidine.</text>
        <dbReference type="EC" id="2.7.13.3"/>
    </reaction>
</comment>
<dbReference type="EMBL" id="CP000780">
    <property type="protein sequence ID" value="ABS54850.1"/>
    <property type="molecule type" value="Genomic_DNA"/>
</dbReference>
<evidence type="ECO:0000259" key="8">
    <source>
        <dbReference type="Pfam" id="PF13426"/>
    </source>
</evidence>
<dbReference type="NCBIfam" id="TIGR00229">
    <property type="entry name" value="sensory_box"/>
    <property type="match status" value="1"/>
</dbReference>
<dbReference type="SUPFAM" id="SSF55874">
    <property type="entry name" value="ATPase domain of HSP90 chaperone/DNA topoisomerase II/histidine kinase"/>
    <property type="match status" value="1"/>
</dbReference>
<dbReference type="RefSeq" id="WP_011991338.1">
    <property type="nucleotide sequence ID" value="NC_009712.1"/>
</dbReference>
<dbReference type="CDD" id="cd00130">
    <property type="entry name" value="PAS"/>
    <property type="match status" value="1"/>
</dbReference>
<dbReference type="Proteomes" id="UP000002408">
    <property type="component" value="Chromosome"/>
</dbReference>
<evidence type="ECO:0000256" key="2">
    <source>
        <dbReference type="ARBA" id="ARBA00012438"/>
    </source>
</evidence>
<dbReference type="GeneID" id="5410483"/>
<dbReference type="GO" id="GO:0000155">
    <property type="term" value="F:phosphorelay sensor kinase activity"/>
    <property type="evidence" value="ECO:0007669"/>
    <property type="project" value="InterPro"/>
</dbReference>
<dbReference type="InterPro" id="IPR003661">
    <property type="entry name" value="HisK_dim/P_dom"/>
</dbReference>
<proteinExistence type="predicted"/>